<dbReference type="GO" id="GO:0003700">
    <property type="term" value="F:DNA-binding transcription factor activity"/>
    <property type="evidence" value="ECO:0007669"/>
    <property type="project" value="InterPro"/>
</dbReference>
<keyword evidence="5" id="KW-0539">Nucleus</keyword>
<dbReference type="GO" id="GO:0005634">
    <property type="term" value="C:nucleus"/>
    <property type="evidence" value="ECO:0007669"/>
    <property type="project" value="UniProtKB-SubCell"/>
</dbReference>
<dbReference type="Gene3D" id="2.40.330.10">
    <property type="entry name" value="DNA-binding pseudobarrel domain"/>
    <property type="match status" value="1"/>
</dbReference>
<keyword evidence="3" id="KW-0238">DNA-binding</keyword>
<gene>
    <name evidence="8" type="ORF">Lalb_Chr01g0022481</name>
</gene>
<dbReference type="PANTHER" id="PTHR31140:SF81">
    <property type="entry name" value="B3 DOMAIN-CONTAINING TRANSCRIPTION FACTOR ABI3"/>
    <property type="match status" value="1"/>
</dbReference>
<dbReference type="SMART" id="SM01019">
    <property type="entry name" value="B3"/>
    <property type="match status" value="1"/>
</dbReference>
<dbReference type="EMBL" id="WOCE01000001">
    <property type="protein sequence ID" value="KAE9622173.1"/>
    <property type="molecule type" value="Genomic_DNA"/>
</dbReference>
<dbReference type="SUPFAM" id="SSF101936">
    <property type="entry name" value="DNA-binding pseudobarrel domain"/>
    <property type="match status" value="1"/>
</dbReference>
<keyword evidence="4" id="KW-0804">Transcription</keyword>
<evidence type="ECO:0000313" key="8">
    <source>
        <dbReference type="EMBL" id="KAE9622173.1"/>
    </source>
</evidence>
<proteinExistence type="predicted"/>
<dbReference type="GO" id="GO:0009733">
    <property type="term" value="P:response to auxin"/>
    <property type="evidence" value="ECO:0007669"/>
    <property type="project" value="UniProtKB-ARBA"/>
</dbReference>
<accession>A0A6A4R9F6</accession>
<feature type="compositionally biased region" description="Low complexity" evidence="6">
    <location>
        <begin position="92"/>
        <end position="110"/>
    </location>
</feature>
<feature type="region of interest" description="Disordered" evidence="6">
    <location>
        <begin position="556"/>
        <end position="576"/>
    </location>
</feature>
<dbReference type="Pfam" id="PF02362">
    <property type="entry name" value="B3"/>
    <property type="match status" value="1"/>
</dbReference>
<evidence type="ECO:0000256" key="6">
    <source>
        <dbReference type="SAM" id="MobiDB-lite"/>
    </source>
</evidence>
<evidence type="ECO:0000256" key="1">
    <source>
        <dbReference type="ARBA" id="ARBA00004123"/>
    </source>
</evidence>
<dbReference type="InterPro" id="IPR003340">
    <property type="entry name" value="B3_DNA-bd"/>
</dbReference>
<keyword evidence="9" id="KW-1185">Reference proteome</keyword>
<comment type="caution">
    <text evidence="8">The sequence shown here is derived from an EMBL/GenBank/DDBJ whole genome shotgun (WGS) entry which is preliminary data.</text>
</comment>
<sequence length="827" mass="92726">MRYMELEGVDLHASGVVVNENNDNNNHHLVVGFEETMAVAERDIWLNGNDEDELLGVNDPSMFYADFPPLPDFPCMSSSSSSSSTPALPVNTTNCTTTTTTTRTTSSSSSSSAASWAVLRSDFEENLEQNNYNCCMQNEHQQQHDHHHHQNDVYDIGPAALSSNASMEVSQQHHYLNHQQQNHDPCLDGTVGDCMDEVMDFGYMELFEGNEFFDPASIFQSEENPLVEFTQVQTVPQQEEHQHQHAMLPHHYQESTLLQHQGMTNEEDNDHHNQALMCANTTTNNNIEIIQCEADATGPDVDDEMSSVFLEWLKSNKDSVSANDLRSVKLKKATIESAAKRLGGGKEAMKQLLKLILEWVQTSHLQNKRRKEINDSDLLTQFQDPIQSQNRKNTSSNLHVAPDQSNTCFNQTPWVSLSQQNYGTTTDQAPLMTAPQPFSQQMVGVYVGDPYTNGAAASNNHNPYQPSAEYQMLESTPSWPPTQFTTVANSQYNQSFGDNNLHPQMPAVAAAFGGGYGNQYPYQFFHHGPGGDRLMRLGPSATREARKKRMARQRKLLSHHRHNNQNQNQALDPHARLGSDNCTTLLAPAHANQANWVYWQTMTGGAAPMVPVVPVEPPAVQQVVDRTTMQNQNTQNYHQGRVSSDKRQQGWKPEKNLKFLLQKVLKQSDVGSLGRIVLPKKEAETHLPELEARDGISITMEDIGTSRVWNMRYRYWPNNKSRMYLLENTGDFVRANGLQEGDFIVIYSDVKCGKFVIVEIFLLLNQMIRGVKVRQQGMKAETKKGGKMNKNQQHGNNATATPVAVSVAAINNGTSSSPKQKNEKLAR</sequence>
<evidence type="ECO:0000256" key="2">
    <source>
        <dbReference type="ARBA" id="ARBA00023015"/>
    </source>
</evidence>
<evidence type="ECO:0000313" key="9">
    <source>
        <dbReference type="Proteomes" id="UP000447434"/>
    </source>
</evidence>
<organism evidence="8 9">
    <name type="scientific">Lupinus albus</name>
    <name type="common">White lupine</name>
    <name type="synonym">Lupinus termis</name>
    <dbReference type="NCBI Taxonomy" id="3870"/>
    <lineage>
        <taxon>Eukaryota</taxon>
        <taxon>Viridiplantae</taxon>
        <taxon>Streptophyta</taxon>
        <taxon>Embryophyta</taxon>
        <taxon>Tracheophyta</taxon>
        <taxon>Spermatophyta</taxon>
        <taxon>Magnoliopsida</taxon>
        <taxon>eudicotyledons</taxon>
        <taxon>Gunneridae</taxon>
        <taxon>Pentapetalae</taxon>
        <taxon>rosids</taxon>
        <taxon>fabids</taxon>
        <taxon>Fabales</taxon>
        <taxon>Fabaceae</taxon>
        <taxon>Papilionoideae</taxon>
        <taxon>50 kb inversion clade</taxon>
        <taxon>genistoids sensu lato</taxon>
        <taxon>core genistoids</taxon>
        <taxon>Genisteae</taxon>
        <taxon>Lupinus</taxon>
    </lineage>
</organism>
<feature type="domain" description="TF-B3" evidence="7">
    <location>
        <begin position="661"/>
        <end position="766"/>
    </location>
</feature>
<evidence type="ECO:0000259" key="7">
    <source>
        <dbReference type="PROSITE" id="PS50863"/>
    </source>
</evidence>
<comment type="subcellular location">
    <subcellularLocation>
        <location evidence="1">Nucleus</location>
    </subcellularLocation>
</comment>
<keyword evidence="2" id="KW-0805">Transcription regulation</keyword>
<dbReference type="InterPro" id="IPR015300">
    <property type="entry name" value="DNA-bd_pseudobarrel_sf"/>
</dbReference>
<dbReference type="InterPro" id="IPR044800">
    <property type="entry name" value="LEC2-like"/>
</dbReference>
<dbReference type="CDD" id="cd10015">
    <property type="entry name" value="BfiI_C_EcoRII_N_B3"/>
    <property type="match status" value="1"/>
</dbReference>
<dbReference type="OrthoDB" id="757982at2759"/>
<feature type="region of interest" description="Disordered" evidence="6">
    <location>
        <begin position="779"/>
        <end position="798"/>
    </location>
</feature>
<dbReference type="FunFam" id="2.40.330.10:FF:000003">
    <property type="entry name" value="B3 domain-containing transcription factor FUS3"/>
    <property type="match status" value="1"/>
</dbReference>
<dbReference type="AlphaFoldDB" id="A0A6A4R9F6"/>
<dbReference type="Proteomes" id="UP000447434">
    <property type="component" value="Chromosome 1"/>
</dbReference>
<name>A0A6A4R9F6_LUPAL</name>
<evidence type="ECO:0000256" key="3">
    <source>
        <dbReference type="ARBA" id="ARBA00023125"/>
    </source>
</evidence>
<evidence type="ECO:0000256" key="5">
    <source>
        <dbReference type="ARBA" id="ARBA00023242"/>
    </source>
</evidence>
<protein>
    <submittedName>
        <fullName evidence="8">Putative transcription factor B3-Domain family</fullName>
    </submittedName>
</protein>
<feature type="region of interest" description="Disordered" evidence="6">
    <location>
        <begin position="78"/>
        <end position="110"/>
    </location>
</feature>
<reference evidence="9" key="1">
    <citation type="journal article" date="2020" name="Nat. Commun.">
        <title>Genome sequence of the cluster root forming white lupin.</title>
        <authorList>
            <person name="Hufnagel B."/>
            <person name="Marques A."/>
            <person name="Soriano A."/>
            <person name="Marques L."/>
            <person name="Divol F."/>
            <person name="Doumas P."/>
            <person name="Sallet E."/>
            <person name="Mancinotti D."/>
            <person name="Carrere S."/>
            <person name="Marande W."/>
            <person name="Arribat S."/>
            <person name="Keller J."/>
            <person name="Huneau C."/>
            <person name="Blein T."/>
            <person name="Aime D."/>
            <person name="Laguerre M."/>
            <person name="Taylor J."/>
            <person name="Schubert V."/>
            <person name="Nelson M."/>
            <person name="Geu-Flores F."/>
            <person name="Crespi M."/>
            <person name="Gallardo-Guerrero K."/>
            <person name="Delaux P.-M."/>
            <person name="Salse J."/>
            <person name="Berges H."/>
            <person name="Guyot R."/>
            <person name="Gouzy J."/>
            <person name="Peret B."/>
        </authorList>
    </citation>
    <scope>NUCLEOTIDE SEQUENCE [LARGE SCALE GENOMIC DNA]</scope>
    <source>
        <strain evidence="9">cv. Amiga</strain>
    </source>
</reference>
<evidence type="ECO:0000256" key="4">
    <source>
        <dbReference type="ARBA" id="ARBA00023163"/>
    </source>
</evidence>
<dbReference type="PANTHER" id="PTHR31140">
    <property type="entry name" value="B3 DOMAIN-CONTAINING TRANSCRIPTION FACTOR ABI3"/>
    <property type="match status" value="1"/>
</dbReference>
<dbReference type="PROSITE" id="PS50863">
    <property type="entry name" value="B3"/>
    <property type="match status" value="1"/>
</dbReference>
<dbReference type="GO" id="GO:0003677">
    <property type="term" value="F:DNA binding"/>
    <property type="evidence" value="ECO:0007669"/>
    <property type="project" value="UniProtKB-KW"/>
</dbReference>